<comment type="caution">
    <text evidence="4">The sequence shown here is derived from an EMBL/GenBank/DDBJ whole genome shotgun (WGS) entry which is preliminary data.</text>
</comment>
<dbReference type="AlphaFoldDB" id="A0A9R1XRX1"/>
<feature type="region of interest" description="Disordered" evidence="3">
    <location>
        <begin position="268"/>
        <end position="290"/>
    </location>
</feature>
<dbReference type="EMBL" id="NBSK02000003">
    <property type="protein sequence ID" value="KAJ0217187.1"/>
    <property type="molecule type" value="Genomic_DNA"/>
</dbReference>
<proteinExistence type="inferred from homology"/>
<reference evidence="4 5" key="1">
    <citation type="journal article" date="2017" name="Nat. Commun.">
        <title>Genome assembly with in vitro proximity ligation data and whole-genome triplication in lettuce.</title>
        <authorList>
            <person name="Reyes-Chin-Wo S."/>
            <person name="Wang Z."/>
            <person name="Yang X."/>
            <person name="Kozik A."/>
            <person name="Arikit S."/>
            <person name="Song C."/>
            <person name="Xia L."/>
            <person name="Froenicke L."/>
            <person name="Lavelle D.O."/>
            <person name="Truco M.J."/>
            <person name="Xia R."/>
            <person name="Zhu S."/>
            <person name="Xu C."/>
            <person name="Xu H."/>
            <person name="Xu X."/>
            <person name="Cox K."/>
            <person name="Korf I."/>
            <person name="Meyers B.C."/>
            <person name="Michelmore R.W."/>
        </authorList>
    </citation>
    <scope>NUCLEOTIDE SEQUENCE [LARGE SCALE GENOMIC DNA]</scope>
    <source>
        <strain evidence="5">cv. Salinas</strain>
        <tissue evidence="4">Seedlings</tissue>
    </source>
</reference>
<accession>A0A9R1XRX1</accession>
<comment type="similarity">
    <text evidence="2">Belongs to the IQD family.</text>
</comment>
<protein>
    <recommendedName>
        <fullName evidence="6">DUF4005 domain-containing protein</fullName>
    </recommendedName>
</protein>
<dbReference type="GO" id="GO:0005516">
    <property type="term" value="F:calmodulin binding"/>
    <property type="evidence" value="ECO:0007669"/>
    <property type="project" value="UniProtKB-KW"/>
</dbReference>
<sequence length="290" mass="32316">MDDTTLGNKTSITAKATSNDFVNDSMVISSSVPLVTHPSEEHTELEKTSSVNLMNGTSEVARSTIGLNTENEDESIILEQAASKAQAAVRGYLARRTFLSLTGIILLQAQIRSHLARKQFQPQVCAPNLEGNLVISTKTKESKQSLRKISISMAVASEQGPPQPQPASKPNSEPEPELPMNVESNWKENLKTSGATKQSKTSDLNYTTFLDTCVGFDLNDDEIKENPKKKASSVGLTGYNTYLEKMAEEVHVFNSNFNVYMEYKKDKLRKKEKTLEEKQRTEDLKKYRMS</sequence>
<dbReference type="Gene3D" id="1.20.5.190">
    <property type="match status" value="1"/>
</dbReference>
<dbReference type="Proteomes" id="UP000235145">
    <property type="component" value="Unassembled WGS sequence"/>
</dbReference>
<name>A0A9R1XRX1_LACSA</name>
<dbReference type="Pfam" id="PF00612">
    <property type="entry name" value="IQ"/>
    <property type="match status" value="2"/>
</dbReference>
<evidence type="ECO:0000313" key="4">
    <source>
        <dbReference type="EMBL" id="KAJ0217187.1"/>
    </source>
</evidence>
<organism evidence="4 5">
    <name type="scientific">Lactuca sativa</name>
    <name type="common">Garden lettuce</name>
    <dbReference type="NCBI Taxonomy" id="4236"/>
    <lineage>
        <taxon>Eukaryota</taxon>
        <taxon>Viridiplantae</taxon>
        <taxon>Streptophyta</taxon>
        <taxon>Embryophyta</taxon>
        <taxon>Tracheophyta</taxon>
        <taxon>Spermatophyta</taxon>
        <taxon>Magnoliopsida</taxon>
        <taxon>eudicotyledons</taxon>
        <taxon>Gunneridae</taxon>
        <taxon>Pentapetalae</taxon>
        <taxon>asterids</taxon>
        <taxon>campanulids</taxon>
        <taxon>Asterales</taxon>
        <taxon>Asteraceae</taxon>
        <taxon>Cichorioideae</taxon>
        <taxon>Cichorieae</taxon>
        <taxon>Lactucinae</taxon>
        <taxon>Lactuca</taxon>
    </lineage>
</organism>
<dbReference type="PANTHER" id="PTHR32295:SF281">
    <property type="entry name" value="PROTEIN IQ-DOMAIN 31"/>
    <property type="match status" value="1"/>
</dbReference>
<feature type="compositionally biased region" description="Basic and acidic residues" evidence="3">
    <location>
        <begin position="273"/>
        <end position="290"/>
    </location>
</feature>
<evidence type="ECO:0000313" key="5">
    <source>
        <dbReference type="Proteomes" id="UP000235145"/>
    </source>
</evidence>
<gene>
    <name evidence="4" type="ORF">LSAT_V11C300139240</name>
</gene>
<dbReference type="SMART" id="SM00015">
    <property type="entry name" value="IQ"/>
    <property type="match status" value="2"/>
</dbReference>
<evidence type="ECO:0000256" key="2">
    <source>
        <dbReference type="ARBA" id="ARBA00024341"/>
    </source>
</evidence>
<feature type="region of interest" description="Disordered" evidence="3">
    <location>
        <begin position="156"/>
        <end position="180"/>
    </location>
</feature>
<evidence type="ECO:0000256" key="1">
    <source>
        <dbReference type="ARBA" id="ARBA00022860"/>
    </source>
</evidence>
<dbReference type="PANTHER" id="PTHR32295">
    <property type="entry name" value="IQ-DOMAIN 5-RELATED"/>
    <property type="match status" value="1"/>
</dbReference>
<dbReference type="InterPro" id="IPR000048">
    <property type="entry name" value="IQ_motif_EF-hand-BS"/>
</dbReference>
<dbReference type="PROSITE" id="PS50096">
    <property type="entry name" value="IQ"/>
    <property type="match status" value="2"/>
</dbReference>
<keyword evidence="1" id="KW-0112">Calmodulin-binding</keyword>
<keyword evidence="5" id="KW-1185">Reference proteome</keyword>
<evidence type="ECO:0008006" key="6">
    <source>
        <dbReference type="Google" id="ProtNLM"/>
    </source>
</evidence>
<evidence type="ECO:0000256" key="3">
    <source>
        <dbReference type="SAM" id="MobiDB-lite"/>
    </source>
</evidence>